<dbReference type="InterPro" id="IPR002355">
    <property type="entry name" value="Cu_oxidase_Cu_BS"/>
</dbReference>
<feature type="domain" description="Plastocyanin-like" evidence="3">
    <location>
        <begin position="204"/>
        <end position="301"/>
    </location>
</feature>
<feature type="domain" description="Plastocyanin-like" evidence="4">
    <location>
        <begin position="339"/>
        <end position="460"/>
    </location>
</feature>
<dbReference type="PROSITE" id="PS00080">
    <property type="entry name" value="MULTICOPPER_OXIDASE2"/>
    <property type="match status" value="1"/>
</dbReference>
<dbReference type="InterPro" id="IPR008972">
    <property type="entry name" value="Cupredoxin"/>
</dbReference>
<organism evidence="6 7">
    <name type="scientific">Lactococcus petauri</name>
    <dbReference type="NCBI Taxonomy" id="1940789"/>
    <lineage>
        <taxon>Bacteria</taxon>
        <taxon>Bacillati</taxon>
        <taxon>Bacillota</taxon>
        <taxon>Bacilli</taxon>
        <taxon>Lactobacillales</taxon>
        <taxon>Streptococcaceae</taxon>
        <taxon>Lactococcus</taxon>
    </lineage>
</organism>
<dbReference type="EMBL" id="JARPXR010000007">
    <property type="protein sequence ID" value="MDT2583921.1"/>
    <property type="molecule type" value="Genomic_DNA"/>
</dbReference>
<dbReference type="RefSeq" id="WP_240265573.1">
    <property type="nucleotide sequence ID" value="NZ_JAKTCH010000002.1"/>
</dbReference>
<feature type="domain" description="Plastocyanin-like" evidence="5">
    <location>
        <begin position="82"/>
        <end position="169"/>
    </location>
</feature>
<dbReference type="CDD" id="cd04207">
    <property type="entry name" value="CuRO_3_LCC_like"/>
    <property type="match status" value="1"/>
</dbReference>
<reference evidence="6" key="1">
    <citation type="submission" date="2023-03" db="EMBL/GenBank/DDBJ databases">
        <authorList>
            <person name="Shen W."/>
            <person name="Cai J."/>
        </authorList>
    </citation>
    <scope>NUCLEOTIDE SEQUENCE</scope>
    <source>
        <strain evidence="6">P86-2</strain>
    </source>
</reference>
<sequence length="462" mass="51855">MNHKRRFLISSCILLILIILTACSNNKLISNKNEEKDPYNITQSESIQNPYVDIVSTTIERGGIKQKGYEYTDKEKNTYPAGIPIILDEGKEAIIKVENSSETATNVHWHGLNIPNDQDGPDLKIEKGTTHTFKYTPKEAGTFWVHSHYRPVETQVEKGMYAPLIVRNERDKLYNLDEILMIGDVQKKNDDNSKNSGMDMEGMDMSGESLVTDTINGKSIAPDLELSGGQIGKLRFINASANNFKTIEFPFEVKVIAKDGYTLDKSYNAKTIELAPGQRVDVEVALVGTKDKTYTIKNGNAKVNINYKGTNDKKAKSLFIPSKEINLAKGLFNKTPDITMKLTENMVMNESGMKMDEMINGKIYPDTGTYNVKVGRAYKVQFENADTMPDMSHPMHIHGAHFQVISKNGVATNDTTWYDTYPMEQGIKTDIAIVFDKPGVWMVHCHILNHEDNGMMASFTAK</sequence>
<dbReference type="GO" id="GO:0016491">
    <property type="term" value="F:oxidoreductase activity"/>
    <property type="evidence" value="ECO:0007669"/>
    <property type="project" value="UniProtKB-KW"/>
</dbReference>
<evidence type="ECO:0000256" key="2">
    <source>
        <dbReference type="ARBA" id="ARBA00023002"/>
    </source>
</evidence>
<keyword evidence="2" id="KW-0560">Oxidoreductase</keyword>
<comment type="caution">
    <text evidence="6">The sequence shown here is derived from an EMBL/GenBank/DDBJ whole genome shotgun (WGS) entry which is preliminary data.</text>
</comment>
<dbReference type="Gene3D" id="2.60.40.420">
    <property type="entry name" value="Cupredoxins - blue copper proteins"/>
    <property type="match status" value="3"/>
</dbReference>
<dbReference type="Pfam" id="PF00394">
    <property type="entry name" value="Cu-oxidase"/>
    <property type="match status" value="1"/>
</dbReference>
<dbReference type="InterPro" id="IPR011707">
    <property type="entry name" value="Cu-oxidase-like_N"/>
</dbReference>
<evidence type="ECO:0000313" key="6">
    <source>
        <dbReference type="EMBL" id="MDT2583921.1"/>
    </source>
</evidence>
<accession>A0AAJ2MQA2</accession>
<proteinExistence type="predicted"/>
<protein>
    <submittedName>
        <fullName evidence="6">Multicopper oxidase family protein</fullName>
    </submittedName>
</protein>
<name>A0AAJ2MQA2_9LACT</name>
<evidence type="ECO:0000313" key="7">
    <source>
        <dbReference type="Proteomes" id="UP001262817"/>
    </source>
</evidence>
<evidence type="ECO:0000259" key="5">
    <source>
        <dbReference type="Pfam" id="PF07732"/>
    </source>
</evidence>
<dbReference type="Proteomes" id="UP001262817">
    <property type="component" value="Unassembled WGS sequence"/>
</dbReference>
<evidence type="ECO:0000259" key="4">
    <source>
        <dbReference type="Pfam" id="PF07731"/>
    </source>
</evidence>
<gene>
    <name evidence="6" type="ORF">P7D17_07310</name>
</gene>
<dbReference type="InterPro" id="IPR033138">
    <property type="entry name" value="Cu_oxidase_CS"/>
</dbReference>
<keyword evidence="1" id="KW-0479">Metal-binding</keyword>
<dbReference type="PANTHER" id="PTHR11709">
    <property type="entry name" value="MULTI-COPPER OXIDASE"/>
    <property type="match status" value="1"/>
</dbReference>
<dbReference type="Pfam" id="PF07732">
    <property type="entry name" value="Cu-oxidase_3"/>
    <property type="match status" value="1"/>
</dbReference>
<dbReference type="PROSITE" id="PS00079">
    <property type="entry name" value="MULTICOPPER_OXIDASE1"/>
    <property type="match status" value="1"/>
</dbReference>
<dbReference type="InterPro" id="IPR001117">
    <property type="entry name" value="Cu-oxidase_2nd"/>
</dbReference>
<dbReference type="AlphaFoldDB" id="A0AAJ2MQA2"/>
<dbReference type="Pfam" id="PF07731">
    <property type="entry name" value="Cu-oxidase_2"/>
    <property type="match status" value="1"/>
</dbReference>
<dbReference type="PROSITE" id="PS51257">
    <property type="entry name" value="PROKAR_LIPOPROTEIN"/>
    <property type="match status" value="1"/>
</dbReference>
<dbReference type="SUPFAM" id="SSF49503">
    <property type="entry name" value="Cupredoxins"/>
    <property type="match status" value="3"/>
</dbReference>
<dbReference type="InterPro" id="IPR011706">
    <property type="entry name" value="Cu-oxidase_C"/>
</dbReference>
<dbReference type="InterPro" id="IPR045087">
    <property type="entry name" value="Cu-oxidase_fam"/>
</dbReference>
<evidence type="ECO:0000259" key="3">
    <source>
        <dbReference type="Pfam" id="PF00394"/>
    </source>
</evidence>
<evidence type="ECO:0000256" key="1">
    <source>
        <dbReference type="ARBA" id="ARBA00022723"/>
    </source>
</evidence>
<dbReference type="GO" id="GO:0005507">
    <property type="term" value="F:copper ion binding"/>
    <property type="evidence" value="ECO:0007669"/>
    <property type="project" value="InterPro"/>
</dbReference>